<name>A0A1M6J8K3_9FIRM</name>
<reference evidence="1 2" key="1">
    <citation type="submission" date="2016-11" db="EMBL/GenBank/DDBJ databases">
        <authorList>
            <person name="Jaros S."/>
            <person name="Januszkiewicz K."/>
            <person name="Wedrychowicz H."/>
        </authorList>
    </citation>
    <scope>NUCLEOTIDE SEQUENCE [LARGE SCALE GENOMIC DNA]</scope>
    <source>
        <strain evidence="1 2">DSM 19022</strain>
    </source>
</reference>
<sequence length="42" mass="5051">MKHPNKLNIKENKIDEKMKDTLYIELIINGKKSYDLVRHIPE</sequence>
<dbReference type="EMBL" id="FQZS01000054">
    <property type="protein sequence ID" value="SHJ42972.1"/>
    <property type="molecule type" value="Genomic_DNA"/>
</dbReference>
<keyword evidence="2" id="KW-1185">Reference proteome</keyword>
<evidence type="ECO:0000313" key="2">
    <source>
        <dbReference type="Proteomes" id="UP000184442"/>
    </source>
</evidence>
<dbReference type="Proteomes" id="UP000184442">
    <property type="component" value="Unassembled WGS sequence"/>
</dbReference>
<organism evidence="1 2">
    <name type="scientific">Lutispora thermophila DSM 19022</name>
    <dbReference type="NCBI Taxonomy" id="1122184"/>
    <lineage>
        <taxon>Bacteria</taxon>
        <taxon>Bacillati</taxon>
        <taxon>Bacillota</taxon>
        <taxon>Clostridia</taxon>
        <taxon>Lutisporales</taxon>
        <taxon>Lutisporaceae</taxon>
        <taxon>Lutispora</taxon>
    </lineage>
</organism>
<protein>
    <submittedName>
        <fullName evidence="1">Uncharacterized protein</fullName>
    </submittedName>
</protein>
<evidence type="ECO:0000313" key="1">
    <source>
        <dbReference type="EMBL" id="SHJ42972.1"/>
    </source>
</evidence>
<dbReference type="STRING" id="1122184.SAMN02745176_03538"/>
<gene>
    <name evidence="1" type="ORF">SAMN02745176_03538</name>
</gene>
<dbReference type="RefSeq" id="WP_278308977.1">
    <property type="nucleotide sequence ID" value="NZ_FQZS01000054.1"/>
</dbReference>
<proteinExistence type="predicted"/>
<dbReference type="AlphaFoldDB" id="A0A1M6J8K3"/>
<accession>A0A1M6J8K3</accession>